<dbReference type="EMBL" id="DXFZ01000066">
    <property type="protein sequence ID" value="HIW95926.1"/>
    <property type="molecule type" value="Genomic_DNA"/>
</dbReference>
<dbReference type="InterPro" id="IPR028098">
    <property type="entry name" value="Glyco_trans_4-like_N"/>
</dbReference>
<proteinExistence type="predicted"/>
<dbReference type="Pfam" id="PF13439">
    <property type="entry name" value="Glyco_transf_4"/>
    <property type="match status" value="1"/>
</dbReference>
<dbReference type="AlphaFoldDB" id="A0A9D1UR49"/>
<dbReference type="GO" id="GO:1903509">
    <property type="term" value="P:liposaccharide metabolic process"/>
    <property type="evidence" value="ECO:0007669"/>
    <property type="project" value="UniProtKB-ARBA"/>
</dbReference>
<evidence type="ECO:0000313" key="4">
    <source>
        <dbReference type="EMBL" id="HIW95926.1"/>
    </source>
</evidence>
<dbReference type="CDD" id="cd03801">
    <property type="entry name" value="GT4_PimA-like"/>
    <property type="match status" value="1"/>
</dbReference>
<sequence>MRIGMVCPYSFDEPGGVQIHAIELCAELQRRGHSVSLIGPGEPSAELPEFVEPGGASVPIRYNGSVARLSFGPRTRSHIRRWIKANDFDVLHIHEPNSPSYSMLALTQVHGPVVATYHASASGSRLLKIVLPVLRPLLERIQGGIAVSEEARRWQVENLAGDPVLIPNGVDTKVYTQAQRVAEWDASRPRLMFLGRFDEPRKGLQVLLGAMPEIVAKFPQSELLIAGGGDVRELEQRLEALGLSHHTGWGPSSATVRILGRISDADKARALASSDIYVAPNTGGESFGIVLVEGMAAGATVVASDLAAFSAVGQQGAAAALFSNGDSADLSRVITSLLSDESARHELADRGRSRAQDFDWSTVADQVEQVYAAVVTEGRKVELS</sequence>
<reference evidence="4" key="2">
    <citation type="submission" date="2021-04" db="EMBL/GenBank/DDBJ databases">
        <authorList>
            <person name="Gilroy R."/>
        </authorList>
    </citation>
    <scope>NUCLEOTIDE SEQUENCE</scope>
    <source>
        <strain evidence="4">4376</strain>
    </source>
</reference>
<dbReference type="GO" id="GO:0016758">
    <property type="term" value="F:hexosyltransferase activity"/>
    <property type="evidence" value="ECO:0007669"/>
    <property type="project" value="TreeGrafter"/>
</dbReference>
<gene>
    <name evidence="4" type="ORF">H9867_05505</name>
</gene>
<keyword evidence="1" id="KW-0328">Glycosyltransferase</keyword>
<dbReference type="SUPFAM" id="SSF53756">
    <property type="entry name" value="UDP-Glycosyltransferase/glycogen phosphorylase"/>
    <property type="match status" value="1"/>
</dbReference>
<dbReference type="GO" id="GO:1901137">
    <property type="term" value="P:carbohydrate derivative biosynthetic process"/>
    <property type="evidence" value="ECO:0007669"/>
    <property type="project" value="UniProtKB-ARBA"/>
</dbReference>
<evidence type="ECO:0000256" key="1">
    <source>
        <dbReference type="ARBA" id="ARBA00022676"/>
    </source>
</evidence>
<dbReference type="InterPro" id="IPR050194">
    <property type="entry name" value="Glycosyltransferase_grp1"/>
</dbReference>
<dbReference type="Proteomes" id="UP000824189">
    <property type="component" value="Unassembled WGS sequence"/>
</dbReference>
<evidence type="ECO:0000259" key="3">
    <source>
        <dbReference type="Pfam" id="PF13439"/>
    </source>
</evidence>
<dbReference type="PANTHER" id="PTHR45947">
    <property type="entry name" value="SULFOQUINOVOSYL TRANSFERASE SQD2"/>
    <property type="match status" value="1"/>
</dbReference>
<protein>
    <submittedName>
        <fullName evidence="4">Glycosyltransferase family 4 protein</fullName>
    </submittedName>
</protein>
<evidence type="ECO:0000256" key="2">
    <source>
        <dbReference type="ARBA" id="ARBA00022679"/>
    </source>
</evidence>
<name>A0A9D1UR49_9CORY</name>
<feature type="domain" description="Glycosyltransferase subfamily 4-like N-terminal" evidence="3">
    <location>
        <begin position="14"/>
        <end position="173"/>
    </location>
</feature>
<comment type="caution">
    <text evidence="4">The sequence shown here is derived from an EMBL/GenBank/DDBJ whole genome shotgun (WGS) entry which is preliminary data.</text>
</comment>
<accession>A0A9D1UR49</accession>
<evidence type="ECO:0000313" key="5">
    <source>
        <dbReference type="Proteomes" id="UP000824189"/>
    </source>
</evidence>
<keyword evidence="2" id="KW-0808">Transferase</keyword>
<reference evidence="4" key="1">
    <citation type="journal article" date="2021" name="PeerJ">
        <title>Extensive microbial diversity within the chicken gut microbiome revealed by metagenomics and culture.</title>
        <authorList>
            <person name="Gilroy R."/>
            <person name="Ravi A."/>
            <person name="Getino M."/>
            <person name="Pursley I."/>
            <person name="Horton D.L."/>
            <person name="Alikhan N.F."/>
            <person name="Baker D."/>
            <person name="Gharbi K."/>
            <person name="Hall N."/>
            <person name="Watson M."/>
            <person name="Adriaenssens E.M."/>
            <person name="Foster-Nyarko E."/>
            <person name="Jarju S."/>
            <person name="Secka A."/>
            <person name="Antonio M."/>
            <person name="Oren A."/>
            <person name="Chaudhuri R.R."/>
            <person name="La Ragione R."/>
            <person name="Hildebrand F."/>
            <person name="Pallen M.J."/>
        </authorList>
    </citation>
    <scope>NUCLEOTIDE SEQUENCE</scope>
    <source>
        <strain evidence="4">4376</strain>
    </source>
</reference>
<dbReference type="PANTHER" id="PTHR45947:SF3">
    <property type="entry name" value="SULFOQUINOVOSYL TRANSFERASE SQD2"/>
    <property type="match status" value="1"/>
</dbReference>
<dbReference type="Gene3D" id="3.40.50.2000">
    <property type="entry name" value="Glycogen Phosphorylase B"/>
    <property type="match status" value="2"/>
</dbReference>
<organism evidence="4 5">
    <name type="scientific">Candidatus Corynebacterium gallistercoris</name>
    <dbReference type="NCBI Taxonomy" id="2838530"/>
    <lineage>
        <taxon>Bacteria</taxon>
        <taxon>Bacillati</taxon>
        <taxon>Actinomycetota</taxon>
        <taxon>Actinomycetes</taxon>
        <taxon>Mycobacteriales</taxon>
        <taxon>Corynebacteriaceae</taxon>
        <taxon>Corynebacterium</taxon>
    </lineage>
</organism>
<dbReference type="Pfam" id="PF13692">
    <property type="entry name" value="Glyco_trans_1_4"/>
    <property type="match status" value="1"/>
</dbReference>